<proteinExistence type="predicted"/>
<dbReference type="EMBL" id="VSSQ01008215">
    <property type="protein sequence ID" value="MPM38232.1"/>
    <property type="molecule type" value="Genomic_DNA"/>
</dbReference>
<sequence>MRLIWATRGRTWGFRFLLDGGFPDPLPVFEEAFSGMPDDLEAWQRTGSNSRLRYGSEGATTALRFRDPLDRRDRAGRVIPQEFVVLGDDAWRIDSVETGRLLVWPEVEDRFAGLWDLPEPPPVKE</sequence>
<gene>
    <name evidence="1" type="ORF">SDC9_84861</name>
</gene>
<dbReference type="AlphaFoldDB" id="A0A644ZBG6"/>
<protein>
    <submittedName>
        <fullName evidence="1">Uncharacterized protein</fullName>
    </submittedName>
</protein>
<organism evidence="1">
    <name type="scientific">bioreactor metagenome</name>
    <dbReference type="NCBI Taxonomy" id="1076179"/>
    <lineage>
        <taxon>unclassified sequences</taxon>
        <taxon>metagenomes</taxon>
        <taxon>ecological metagenomes</taxon>
    </lineage>
</organism>
<reference evidence="1" key="1">
    <citation type="submission" date="2019-08" db="EMBL/GenBank/DDBJ databases">
        <authorList>
            <person name="Kucharzyk K."/>
            <person name="Murdoch R.W."/>
            <person name="Higgins S."/>
            <person name="Loffler F."/>
        </authorList>
    </citation>
    <scope>NUCLEOTIDE SEQUENCE</scope>
</reference>
<accession>A0A644ZBG6</accession>
<comment type="caution">
    <text evidence="1">The sequence shown here is derived from an EMBL/GenBank/DDBJ whole genome shotgun (WGS) entry which is preliminary data.</text>
</comment>
<name>A0A644ZBG6_9ZZZZ</name>
<evidence type="ECO:0000313" key="1">
    <source>
        <dbReference type="EMBL" id="MPM38232.1"/>
    </source>
</evidence>